<evidence type="ECO:0000256" key="2">
    <source>
        <dbReference type="ARBA" id="ARBA00005417"/>
    </source>
</evidence>
<evidence type="ECO:0000256" key="7">
    <source>
        <dbReference type="ARBA" id="ARBA00022840"/>
    </source>
</evidence>
<comment type="similarity">
    <text evidence="2">Belongs to the ABC transporter superfamily.</text>
</comment>
<dbReference type="InterPro" id="IPR003593">
    <property type="entry name" value="AAA+_ATPase"/>
</dbReference>
<dbReference type="CDD" id="cd03257">
    <property type="entry name" value="ABC_NikE_OppD_transporters"/>
    <property type="match status" value="1"/>
</dbReference>
<dbReference type="InterPro" id="IPR003439">
    <property type="entry name" value="ABC_transporter-like_ATP-bd"/>
</dbReference>
<dbReference type="InterPro" id="IPR027417">
    <property type="entry name" value="P-loop_NTPase"/>
</dbReference>
<evidence type="ECO:0000313" key="12">
    <source>
        <dbReference type="Proteomes" id="UP000698752"/>
    </source>
</evidence>
<name>A0ABS5EAS4_9PROT</name>
<proteinExistence type="inferred from homology"/>
<keyword evidence="3" id="KW-0813">Transport</keyword>
<keyword evidence="8" id="KW-1278">Translocase</keyword>
<keyword evidence="7 11" id="KW-0067">ATP-binding</keyword>
<keyword evidence="5" id="KW-0997">Cell inner membrane</keyword>
<evidence type="ECO:0000256" key="4">
    <source>
        <dbReference type="ARBA" id="ARBA00022475"/>
    </source>
</evidence>
<dbReference type="Pfam" id="PF00005">
    <property type="entry name" value="ABC_tran"/>
    <property type="match status" value="1"/>
</dbReference>
<dbReference type="InterPro" id="IPR050388">
    <property type="entry name" value="ABC_Ni/Peptide_Import"/>
</dbReference>
<dbReference type="Gene3D" id="3.40.50.300">
    <property type="entry name" value="P-loop containing nucleotide triphosphate hydrolases"/>
    <property type="match status" value="1"/>
</dbReference>
<organism evidence="11 12">
    <name type="scientific">Neoroseomonas terrae</name>
    <dbReference type="NCBI Taxonomy" id="424799"/>
    <lineage>
        <taxon>Bacteria</taxon>
        <taxon>Pseudomonadati</taxon>
        <taxon>Pseudomonadota</taxon>
        <taxon>Alphaproteobacteria</taxon>
        <taxon>Acetobacterales</taxon>
        <taxon>Acetobacteraceae</taxon>
        <taxon>Neoroseomonas</taxon>
    </lineage>
</organism>
<dbReference type="Proteomes" id="UP000698752">
    <property type="component" value="Unassembled WGS sequence"/>
</dbReference>
<keyword evidence="4" id="KW-1003">Cell membrane</keyword>
<dbReference type="PROSITE" id="PS50893">
    <property type="entry name" value="ABC_TRANSPORTER_2"/>
    <property type="match status" value="1"/>
</dbReference>
<feature type="domain" description="ABC transporter" evidence="10">
    <location>
        <begin position="5"/>
        <end position="247"/>
    </location>
</feature>
<dbReference type="PANTHER" id="PTHR43297">
    <property type="entry name" value="OLIGOPEPTIDE TRANSPORT ATP-BINDING PROTEIN APPD"/>
    <property type="match status" value="1"/>
</dbReference>
<sequence length="256" mass="27383">MSRVLTVSGLHLAAGARALVQGVSLSLRRGQVLAMLGRSGGGKSLTTLALLDLLPAGVSRLGGEVSLDGMVLDRAGQAALRGATLGYVQQAPRAGFNPLVSIGRHFEETLAREGLRGGAARRRMLELLRDVGFEAPDSVPRLYPSQLSGGMLQRAMIALTLCRNPAFLLADEPTTDLDLVVQAQILDLLDRLVAERGIGLLLVTHDLSVVARLADEVAVMEDGTIVEQQPVRSFFDTPRHPRSRALLAAHRALYES</sequence>
<evidence type="ECO:0000256" key="1">
    <source>
        <dbReference type="ARBA" id="ARBA00004417"/>
    </source>
</evidence>
<accession>A0ABS5EAS4</accession>
<dbReference type="EMBL" id="JAAEDI010000001">
    <property type="protein sequence ID" value="MBR0648124.1"/>
    <property type="molecule type" value="Genomic_DNA"/>
</dbReference>
<evidence type="ECO:0000256" key="6">
    <source>
        <dbReference type="ARBA" id="ARBA00022741"/>
    </source>
</evidence>
<comment type="subcellular location">
    <subcellularLocation>
        <location evidence="1">Cell inner membrane</location>
        <topology evidence="1">Peripheral membrane protein</topology>
    </subcellularLocation>
</comment>
<evidence type="ECO:0000256" key="5">
    <source>
        <dbReference type="ARBA" id="ARBA00022519"/>
    </source>
</evidence>
<gene>
    <name evidence="11" type="ORF">GXW78_00490</name>
</gene>
<comment type="caution">
    <text evidence="11">The sequence shown here is derived from an EMBL/GenBank/DDBJ whole genome shotgun (WGS) entry which is preliminary data.</text>
</comment>
<evidence type="ECO:0000313" key="11">
    <source>
        <dbReference type="EMBL" id="MBR0648124.1"/>
    </source>
</evidence>
<keyword evidence="6" id="KW-0547">Nucleotide-binding</keyword>
<dbReference type="GO" id="GO:0005524">
    <property type="term" value="F:ATP binding"/>
    <property type="evidence" value="ECO:0007669"/>
    <property type="project" value="UniProtKB-KW"/>
</dbReference>
<keyword evidence="9" id="KW-0472">Membrane</keyword>
<dbReference type="InterPro" id="IPR017871">
    <property type="entry name" value="ABC_transporter-like_CS"/>
</dbReference>
<evidence type="ECO:0000259" key="10">
    <source>
        <dbReference type="PROSITE" id="PS50893"/>
    </source>
</evidence>
<dbReference type="PROSITE" id="PS00211">
    <property type="entry name" value="ABC_TRANSPORTER_1"/>
    <property type="match status" value="1"/>
</dbReference>
<evidence type="ECO:0000256" key="9">
    <source>
        <dbReference type="ARBA" id="ARBA00023136"/>
    </source>
</evidence>
<evidence type="ECO:0000256" key="8">
    <source>
        <dbReference type="ARBA" id="ARBA00022967"/>
    </source>
</evidence>
<reference evidence="12" key="1">
    <citation type="journal article" date="2021" name="Syst. Appl. Microbiol.">
        <title>Roseomonas hellenica sp. nov., isolated from roots of wild-growing Alkanna tinctoria.</title>
        <authorList>
            <person name="Rat A."/>
            <person name="Naranjo H.D."/>
            <person name="Lebbe L."/>
            <person name="Cnockaert M."/>
            <person name="Krigas N."/>
            <person name="Grigoriadou K."/>
            <person name="Maloupa E."/>
            <person name="Willems A."/>
        </authorList>
    </citation>
    <scope>NUCLEOTIDE SEQUENCE [LARGE SCALE GENOMIC DNA]</scope>
    <source>
        <strain evidence="12">LMG 31159</strain>
    </source>
</reference>
<evidence type="ECO:0000256" key="3">
    <source>
        <dbReference type="ARBA" id="ARBA00022448"/>
    </source>
</evidence>
<dbReference type="SMART" id="SM00382">
    <property type="entry name" value="AAA"/>
    <property type="match status" value="1"/>
</dbReference>
<keyword evidence="12" id="KW-1185">Reference proteome</keyword>
<protein>
    <submittedName>
        <fullName evidence="11">ATP-binding cassette domain-containing protein</fullName>
    </submittedName>
</protein>
<dbReference type="PANTHER" id="PTHR43297:SF14">
    <property type="entry name" value="ATPASE AAA-TYPE CORE DOMAIN-CONTAINING PROTEIN"/>
    <property type="match status" value="1"/>
</dbReference>
<dbReference type="RefSeq" id="WP_211865068.1">
    <property type="nucleotide sequence ID" value="NZ_JAAEDI010000001.1"/>
</dbReference>
<dbReference type="SUPFAM" id="SSF52540">
    <property type="entry name" value="P-loop containing nucleoside triphosphate hydrolases"/>
    <property type="match status" value="1"/>
</dbReference>